<protein>
    <recommendedName>
        <fullName evidence="4">Secreted protein</fullName>
    </recommendedName>
</protein>
<sequence length="136" mass="15205">MLGGNGRARNRLFLAFRFFWPLVRLHFGRPSEVAPVSVLLAAIPDLIRRHIIALLSPSRALVIYLELRLGFGVKDSCNDFGSVRVTCQAGRQKHTLVSLNVFNTPYQMFVCQGETVTENGCVTYYVYPSRKGVGSL</sequence>
<dbReference type="EMBL" id="VMNF01000004">
    <property type="protein sequence ID" value="TXC09379.1"/>
    <property type="molecule type" value="Genomic_DNA"/>
</dbReference>
<comment type="caution">
    <text evidence="2">The sequence shown here is derived from an EMBL/GenBank/DDBJ whole genome shotgun (WGS) entry which is preliminary data.</text>
</comment>
<gene>
    <name evidence="2" type="ORF">FocTR4_00005639</name>
</gene>
<proteinExistence type="predicted"/>
<organism evidence="2 3">
    <name type="scientific">Fusarium oxysporum f. sp. cubense</name>
    <dbReference type="NCBI Taxonomy" id="61366"/>
    <lineage>
        <taxon>Eukaryota</taxon>
        <taxon>Fungi</taxon>
        <taxon>Dikarya</taxon>
        <taxon>Ascomycota</taxon>
        <taxon>Pezizomycotina</taxon>
        <taxon>Sordariomycetes</taxon>
        <taxon>Hypocreomycetidae</taxon>
        <taxon>Hypocreales</taxon>
        <taxon>Nectriaceae</taxon>
        <taxon>Fusarium</taxon>
        <taxon>Fusarium oxysporum species complex</taxon>
    </lineage>
</organism>
<name>A0A5C6TFZ8_FUSOC</name>
<feature type="signal peptide" evidence="1">
    <location>
        <begin position="1"/>
        <end position="30"/>
    </location>
</feature>
<evidence type="ECO:0008006" key="4">
    <source>
        <dbReference type="Google" id="ProtNLM"/>
    </source>
</evidence>
<evidence type="ECO:0000256" key="1">
    <source>
        <dbReference type="SAM" id="SignalP"/>
    </source>
</evidence>
<evidence type="ECO:0000313" key="3">
    <source>
        <dbReference type="Proteomes" id="UP000321331"/>
    </source>
</evidence>
<feature type="chain" id="PRO_5022846329" description="Secreted protein" evidence="1">
    <location>
        <begin position="31"/>
        <end position="136"/>
    </location>
</feature>
<evidence type="ECO:0000313" key="2">
    <source>
        <dbReference type="EMBL" id="TXC09379.1"/>
    </source>
</evidence>
<keyword evidence="1" id="KW-0732">Signal</keyword>
<reference evidence="2 3" key="1">
    <citation type="submission" date="2019-07" db="EMBL/GenBank/DDBJ databases">
        <title>The First High-Quality Draft Genome Sequence of the Causal Agent of the Current Panama Disease Epidemic.</title>
        <authorList>
            <person name="Warmington R.J."/>
            <person name="Kay W."/>
            <person name="Jeffries A."/>
            <person name="Bebber D."/>
            <person name="Moore K."/>
            <person name="Studholme D.J."/>
        </authorList>
    </citation>
    <scope>NUCLEOTIDE SEQUENCE [LARGE SCALE GENOMIC DNA]</scope>
    <source>
        <strain evidence="2 3">TR4</strain>
    </source>
</reference>
<dbReference type="AlphaFoldDB" id="A0A5C6TFZ8"/>
<dbReference type="Proteomes" id="UP000321331">
    <property type="component" value="Unassembled WGS sequence"/>
</dbReference>
<accession>A0A5C6TFZ8</accession>